<comment type="similarity">
    <text evidence="1">Belongs to the isochorismatase family.</text>
</comment>
<keyword evidence="2" id="KW-0378">Hydrolase</keyword>
<dbReference type="SUPFAM" id="SSF52499">
    <property type="entry name" value="Isochorismatase-like hydrolases"/>
    <property type="match status" value="1"/>
</dbReference>
<dbReference type="PANTHER" id="PTHR11080:SF2">
    <property type="entry name" value="LD05707P"/>
    <property type="match status" value="1"/>
</dbReference>
<keyword evidence="4" id="KW-1185">Reference proteome</keyword>
<gene>
    <name evidence="3" type="ORF">CAL25_06430</name>
</gene>
<name>A0A261TVB2_9BORD</name>
<evidence type="ECO:0000313" key="4">
    <source>
        <dbReference type="Proteomes" id="UP000216913"/>
    </source>
</evidence>
<accession>A0A261TVB2</accession>
<sequence>MTRTAKLLVIDPQNDFCDIPAELLPTLGGQAGEVTETPALPVSGAHADMLRTADFITQAGRALAGITVTLDWHPFVAIERTTFWQDAAGKEVAPFTPITAADVAAGKYLPVNGERIEPLSGKPLSARVIELLGRLEAAGRYTLMVWPVHCVAGTWGANIHRSVADALAQWERGADAPVIKAHKGEYFLTEHYGAFEAETPLDEVPSTQFDTALAQGLTEGVDTLYVAGEASSHCVSASVDQLIRYRNSGKGIVLITDCMSPVAGFGAQADAFLARARAAGCETLTAAQALQRLRAN</sequence>
<dbReference type="RefSeq" id="WP_094799112.1">
    <property type="nucleotide sequence ID" value="NZ_NEVP01000004.1"/>
</dbReference>
<dbReference type="AlphaFoldDB" id="A0A261TVB2"/>
<dbReference type="Proteomes" id="UP000216913">
    <property type="component" value="Unassembled WGS sequence"/>
</dbReference>
<dbReference type="InterPro" id="IPR036380">
    <property type="entry name" value="Isochorismatase-like_sf"/>
</dbReference>
<proteinExistence type="inferred from homology"/>
<dbReference type="Gene3D" id="3.40.50.850">
    <property type="entry name" value="Isochorismatase-like"/>
    <property type="match status" value="1"/>
</dbReference>
<evidence type="ECO:0000313" key="3">
    <source>
        <dbReference type="EMBL" id="OZI53606.1"/>
    </source>
</evidence>
<evidence type="ECO:0000256" key="1">
    <source>
        <dbReference type="ARBA" id="ARBA00006336"/>
    </source>
</evidence>
<dbReference type="OrthoDB" id="9791276at2"/>
<protein>
    <submittedName>
        <fullName evidence="3">Uncharacterized protein</fullName>
    </submittedName>
</protein>
<organism evidence="3 4">
    <name type="scientific">Bordetella genomosp. 5</name>
    <dbReference type="NCBI Taxonomy" id="1395608"/>
    <lineage>
        <taxon>Bacteria</taxon>
        <taxon>Pseudomonadati</taxon>
        <taxon>Pseudomonadota</taxon>
        <taxon>Betaproteobacteria</taxon>
        <taxon>Burkholderiales</taxon>
        <taxon>Alcaligenaceae</taxon>
        <taxon>Bordetella</taxon>
    </lineage>
</organism>
<comment type="caution">
    <text evidence="3">The sequence shown here is derived from an EMBL/GenBank/DDBJ whole genome shotgun (WGS) entry which is preliminary data.</text>
</comment>
<reference evidence="3 4" key="1">
    <citation type="submission" date="2017-05" db="EMBL/GenBank/DDBJ databases">
        <title>Complete and WGS of Bordetella genogroups.</title>
        <authorList>
            <person name="Spilker T."/>
            <person name="LiPuma J."/>
        </authorList>
    </citation>
    <scope>NUCLEOTIDE SEQUENCE [LARGE SCALE GENOMIC DNA]</scope>
    <source>
        <strain evidence="3 4">AU10456</strain>
    </source>
</reference>
<evidence type="ECO:0000256" key="2">
    <source>
        <dbReference type="ARBA" id="ARBA00022801"/>
    </source>
</evidence>
<dbReference type="PANTHER" id="PTHR11080">
    <property type="entry name" value="PYRAZINAMIDASE/NICOTINAMIDASE"/>
    <property type="match status" value="1"/>
</dbReference>
<dbReference type="InterPro" id="IPR052347">
    <property type="entry name" value="Isochorismatase_Nicotinamidase"/>
</dbReference>
<dbReference type="GO" id="GO:0016787">
    <property type="term" value="F:hydrolase activity"/>
    <property type="evidence" value="ECO:0007669"/>
    <property type="project" value="UniProtKB-KW"/>
</dbReference>
<dbReference type="EMBL" id="NEVP01000004">
    <property type="protein sequence ID" value="OZI53606.1"/>
    <property type="molecule type" value="Genomic_DNA"/>
</dbReference>